<dbReference type="Proteomes" id="UP001161325">
    <property type="component" value="Unassembled WGS sequence"/>
</dbReference>
<name>A0AA37QGA4_9BACT</name>
<comment type="similarity">
    <text evidence="2 7">Belongs to the group II decarboxylase family.</text>
</comment>
<keyword evidence="4 6" id="KW-0663">Pyridoxal phosphate</keyword>
<dbReference type="PANTHER" id="PTHR11999:SF70">
    <property type="entry name" value="MIP05841P"/>
    <property type="match status" value="1"/>
</dbReference>
<evidence type="ECO:0000256" key="3">
    <source>
        <dbReference type="ARBA" id="ARBA00022793"/>
    </source>
</evidence>
<comment type="cofactor">
    <cofactor evidence="1 6 7">
        <name>pyridoxal 5'-phosphate</name>
        <dbReference type="ChEBI" id="CHEBI:597326"/>
    </cofactor>
</comment>
<dbReference type="Gene3D" id="3.90.1150.10">
    <property type="entry name" value="Aspartate Aminotransferase, domain 1"/>
    <property type="match status" value="1"/>
</dbReference>
<protein>
    <submittedName>
        <fullName evidence="8">Aromatic-L-amino-acid decarboxylase</fullName>
    </submittedName>
</protein>
<dbReference type="RefSeq" id="WP_284349702.1">
    <property type="nucleotide sequence ID" value="NZ_BRXS01000003.1"/>
</dbReference>
<proteinExistence type="inferred from homology"/>
<comment type="caution">
    <text evidence="8">The sequence shown here is derived from an EMBL/GenBank/DDBJ whole genome shotgun (WGS) entry which is preliminary data.</text>
</comment>
<keyword evidence="5 7" id="KW-0456">Lyase</keyword>
<evidence type="ECO:0000256" key="7">
    <source>
        <dbReference type="RuleBase" id="RU000382"/>
    </source>
</evidence>
<dbReference type="GO" id="GO:0005737">
    <property type="term" value="C:cytoplasm"/>
    <property type="evidence" value="ECO:0007669"/>
    <property type="project" value="TreeGrafter"/>
</dbReference>
<evidence type="ECO:0000256" key="2">
    <source>
        <dbReference type="ARBA" id="ARBA00009533"/>
    </source>
</evidence>
<keyword evidence="3" id="KW-0210">Decarboxylase</keyword>
<dbReference type="AlphaFoldDB" id="A0AA37QGA4"/>
<dbReference type="Gene3D" id="1.20.1340.10">
    <property type="entry name" value="dopa decarboxylase, N-terminal domain"/>
    <property type="match status" value="1"/>
</dbReference>
<keyword evidence="9" id="KW-1185">Reference proteome</keyword>
<dbReference type="GO" id="GO:0016831">
    <property type="term" value="F:carboxy-lyase activity"/>
    <property type="evidence" value="ECO:0007669"/>
    <property type="project" value="UniProtKB-KW"/>
</dbReference>
<dbReference type="InterPro" id="IPR015422">
    <property type="entry name" value="PyrdxlP-dep_Trfase_small"/>
</dbReference>
<dbReference type="InterPro" id="IPR010977">
    <property type="entry name" value="Aromatic_deC"/>
</dbReference>
<evidence type="ECO:0000256" key="4">
    <source>
        <dbReference type="ARBA" id="ARBA00022898"/>
    </source>
</evidence>
<dbReference type="Pfam" id="PF00282">
    <property type="entry name" value="Pyridoxal_deC"/>
    <property type="match status" value="1"/>
</dbReference>
<dbReference type="Gene3D" id="3.40.640.10">
    <property type="entry name" value="Type I PLP-dependent aspartate aminotransferase-like (Major domain)"/>
    <property type="match status" value="1"/>
</dbReference>
<reference evidence="8" key="1">
    <citation type="submission" date="2022-08" db="EMBL/GenBank/DDBJ databases">
        <title>Draft genome sequencing of Roseisolibacter agri AW1220.</title>
        <authorList>
            <person name="Tobiishi Y."/>
            <person name="Tonouchi A."/>
        </authorList>
    </citation>
    <scope>NUCLEOTIDE SEQUENCE</scope>
    <source>
        <strain evidence="8">AW1220</strain>
    </source>
</reference>
<evidence type="ECO:0000256" key="5">
    <source>
        <dbReference type="ARBA" id="ARBA00023239"/>
    </source>
</evidence>
<evidence type="ECO:0000313" key="9">
    <source>
        <dbReference type="Proteomes" id="UP001161325"/>
    </source>
</evidence>
<dbReference type="InterPro" id="IPR015424">
    <property type="entry name" value="PyrdxlP-dep_Trfase"/>
</dbReference>
<dbReference type="SUPFAM" id="SSF53383">
    <property type="entry name" value="PLP-dependent transferases"/>
    <property type="match status" value="1"/>
</dbReference>
<dbReference type="InterPro" id="IPR021115">
    <property type="entry name" value="Pyridoxal-P_BS"/>
</dbReference>
<evidence type="ECO:0000313" key="8">
    <source>
        <dbReference type="EMBL" id="GLC25253.1"/>
    </source>
</evidence>
<dbReference type="PROSITE" id="PS00392">
    <property type="entry name" value="DDC_GAD_HDC_YDC"/>
    <property type="match status" value="1"/>
</dbReference>
<feature type="modified residue" description="N6-(pyridoxal phosphate)lysine" evidence="6">
    <location>
        <position position="309"/>
    </location>
</feature>
<gene>
    <name evidence="8" type="ORF">rosag_17660</name>
</gene>
<evidence type="ECO:0000256" key="6">
    <source>
        <dbReference type="PIRSR" id="PIRSR602129-50"/>
    </source>
</evidence>
<dbReference type="GO" id="GO:0019752">
    <property type="term" value="P:carboxylic acid metabolic process"/>
    <property type="evidence" value="ECO:0007669"/>
    <property type="project" value="InterPro"/>
</dbReference>
<accession>A0AA37QGA4</accession>
<evidence type="ECO:0000256" key="1">
    <source>
        <dbReference type="ARBA" id="ARBA00001933"/>
    </source>
</evidence>
<dbReference type="InterPro" id="IPR002129">
    <property type="entry name" value="PyrdxlP-dep_de-COase"/>
</dbReference>
<dbReference type="InterPro" id="IPR015421">
    <property type="entry name" value="PyrdxlP-dep_Trfase_major"/>
</dbReference>
<sequence length="494" mass="54040">MSDIAPAEFRGDLPIEEFRRYAAQLIDWIAEYLAHPERFPVVPRVRPGDVAAQLPPAPPARGESLADVLADVERVIVPGTTHWNHPGFFAYFSISSSIPGILGELLAAALDVNAMLWKTGPAATELEQVALDWLRQLMGLGPGWFGVVNDTASISTLLALAAAREAKPALAIRARGMAGRADLPTLRVYCSAHAHSSVDKAAITLGLGHENVVKIGVDDAFRMRVDLLEQAMERDRAAGMLPLCVVATIGTTSTTSIDPVGEIAELCRSEDVWLHVDGAYGGIAAVVPELHDLMDGVHLADSLVVNPHKWLFTPVDCSAFYTRQPEVLKRAFSLVPEYLVTREQDEVVNLMDYGVQLGRRFRALKLWMVIRAFGAEGLAERIRWHVQLAQEFAGWVRDEPGWELCAPHPLSLVCFRHAPPGTSEAEREALNARVMHEVNASGEAFLSHTKLGDRYVLRLAIGNIRTDRRHVARAWELLRAATAKSPAAGPGARS</sequence>
<dbReference type="PANTHER" id="PTHR11999">
    <property type="entry name" value="GROUP II PYRIDOXAL-5-PHOSPHATE DECARBOXYLASE"/>
    <property type="match status" value="1"/>
</dbReference>
<dbReference type="GO" id="GO:0030170">
    <property type="term" value="F:pyridoxal phosphate binding"/>
    <property type="evidence" value="ECO:0007669"/>
    <property type="project" value="InterPro"/>
</dbReference>
<dbReference type="EMBL" id="BRXS01000003">
    <property type="protein sequence ID" value="GLC25253.1"/>
    <property type="molecule type" value="Genomic_DNA"/>
</dbReference>
<dbReference type="GO" id="GO:0006520">
    <property type="term" value="P:amino acid metabolic process"/>
    <property type="evidence" value="ECO:0007669"/>
    <property type="project" value="InterPro"/>
</dbReference>
<dbReference type="PRINTS" id="PR00800">
    <property type="entry name" value="YHDCRBOXLASE"/>
</dbReference>
<organism evidence="8 9">
    <name type="scientific">Roseisolibacter agri</name>
    <dbReference type="NCBI Taxonomy" id="2014610"/>
    <lineage>
        <taxon>Bacteria</taxon>
        <taxon>Pseudomonadati</taxon>
        <taxon>Gemmatimonadota</taxon>
        <taxon>Gemmatimonadia</taxon>
        <taxon>Gemmatimonadales</taxon>
        <taxon>Gemmatimonadaceae</taxon>
        <taxon>Roseisolibacter</taxon>
    </lineage>
</organism>